<keyword evidence="8" id="KW-1185">Reference proteome</keyword>
<name>A0A326RZV6_9BACT</name>
<dbReference type="InterPro" id="IPR032675">
    <property type="entry name" value="LRR_dom_sf"/>
</dbReference>
<dbReference type="RefSeq" id="WP_111391195.1">
    <property type="nucleotide sequence ID" value="NZ_QKTX01000001.1"/>
</dbReference>
<feature type="transmembrane region" description="Helical" evidence="5">
    <location>
        <begin position="133"/>
        <end position="152"/>
    </location>
</feature>
<evidence type="ECO:0000313" key="7">
    <source>
        <dbReference type="EMBL" id="PZV87524.1"/>
    </source>
</evidence>
<dbReference type="InterPro" id="IPR011429">
    <property type="entry name" value="Cyt_c_Planctomycete-type"/>
</dbReference>
<dbReference type="PROSITE" id="PS51007">
    <property type="entry name" value="CYTC"/>
    <property type="match status" value="1"/>
</dbReference>
<feature type="transmembrane region" description="Helical" evidence="5">
    <location>
        <begin position="76"/>
        <end position="95"/>
    </location>
</feature>
<keyword evidence="5" id="KW-0472">Membrane</keyword>
<dbReference type="Gene3D" id="3.80.10.10">
    <property type="entry name" value="Ribonuclease Inhibitor"/>
    <property type="match status" value="1"/>
</dbReference>
<reference evidence="7 8" key="1">
    <citation type="submission" date="2018-06" db="EMBL/GenBank/DDBJ databases">
        <title>Genomic Encyclopedia of Archaeal and Bacterial Type Strains, Phase II (KMG-II): from individual species to whole genera.</title>
        <authorList>
            <person name="Goeker M."/>
        </authorList>
    </citation>
    <scope>NUCLEOTIDE SEQUENCE [LARGE SCALE GENOMIC DNA]</scope>
    <source>
        <strain evidence="7 8">T4</strain>
    </source>
</reference>
<evidence type="ECO:0000256" key="2">
    <source>
        <dbReference type="ARBA" id="ARBA00022723"/>
    </source>
</evidence>
<dbReference type="GO" id="GO:0046872">
    <property type="term" value="F:metal ion binding"/>
    <property type="evidence" value="ECO:0007669"/>
    <property type="project" value="UniProtKB-KW"/>
</dbReference>
<dbReference type="InterPro" id="IPR059177">
    <property type="entry name" value="GH29D-like_dom"/>
</dbReference>
<evidence type="ECO:0000256" key="5">
    <source>
        <dbReference type="SAM" id="Phobius"/>
    </source>
</evidence>
<dbReference type="EMBL" id="QKTX01000001">
    <property type="protein sequence ID" value="PZV87524.1"/>
    <property type="molecule type" value="Genomic_DNA"/>
</dbReference>
<protein>
    <submittedName>
        <fullName evidence="7">Putative membrane protein</fullName>
    </submittedName>
</protein>
<feature type="transmembrane region" description="Helical" evidence="5">
    <location>
        <begin position="43"/>
        <end position="64"/>
    </location>
</feature>
<keyword evidence="5" id="KW-1133">Transmembrane helix</keyword>
<evidence type="ECO:0000259" key="6">
    <source>
        <dbReference type="PROSITE" id="PS51007"/>
    </source>
</evidence>
<dbReference type="Proteomes" id="UP000248917">
    <property type="component" value="Unassembled WGS sequence"/>
</dbReference>
<organism evidence="7 8">
    <name type="scientific">Algoriphagus aquaeductus</name>
    <dbReference type="NCBI Taxonomy" id="475299"/>
    <lineage>
        <taxon>Bacteria</taxon>
        <taxon>Pseudomonadati</taxon>
        <taxon>Bacteroidota</taxon>
        <taxon>Cytophagia</taxon>
        <taxon>Cytophagales</taxon>
        <taxon>Cyclobacteriaceae</taxon>
        <taxon>Algoriphagus</taxon>
    </lineage>
</organism>
<dbReference type="InterPro" id="IPR019251">
    <property type="entry name" value="DUF2231_TM"/>
</dbReference>
<dbReference type="GO" id="GO:0020037">
    <property type="term" value="F:heme binding"/>
    <property type="evidence" value="ECO:0007669"/>
    <property type="project" value="InterPro"/>
</dbReference>
<dbReference type="Pfam" id="PF09990">
    <property type="entry name" value="DUF2231"/>
    <property type="match status" value="1"/>
</dbReference>
<dbReference type="OrthoDB" id="713772at2"/>
<keyword evidence="5" id="KW-0812">Transmembrane</keyword>
<dbReference type="InterPro" id="IPR009056">
    <property type="entry name" value="Cyt_c-like_dom"/>
</dbReference>
<evidence type="ECO:0000256" key="4">
    <source>
        <dbReference type="PROSITE-ProRule" id="PRU00433"/>
    </source>
</evidence>
<evidence type="ECO:0000256" key="3">
    <source>
        <dbReference type="ARBA" id="ARBA00023004"/>
    </source>
</evidence>
<feature type="transmembrane region" description="Helical" evidence="5">
    <location>
        <begin position="107"/>
        <end position="126"/>
    </location>
</feature>
<dbReference type="Pfam" id="PF07635">
    <property type="entry name" value="PSCyt1"/>
    <property type="match status" value="1"/>
</dbReference>
<evidence type="ECO:0000256" key="1">
    <source>
        <dbReference type="ARBA" id="ARBA00022617"/>
    </source>
</evidence>
<proteinExistence type="predicted"/>
<comment type="caution">
    <text evidence="7">The sequence shown here is derived from an EMBL/GenBank/DDBJ whole genome shotgun (WGS) entry which is preliminary data.</text>
</comment>
<dbReference type="SUPFAM" id="SSF46626">
    <property type="entry name" value="Cytochrome c"/>
    <property type="match status" value="1"/>
</dbReference>
<dbReference type="PANTHER" id="PTHR35889">
    <property type="entry name" value="CYCLOINULO-OLIGOSACCHARIDE FRUCTANOTRANSFERASE-RELATED"/>
    <property type="match status" value="1"/>
</dbReference>
<dbReference type="InterPro" id="IPR036909">
    <property type="entry name" value="Cyt_c-like_dom_sf"/>
</dbReference>
<dbReference type="Pfam" id="PF13290">
    <property type="entry name" value="CHB_HEX_C_1"/>
    <property type="match status" value="1"/>
</dbReference>
<dbReference type="PANTHER" id="PTHR35889:SF3">
    <property type="entry name" value="F-BOX DOMAIN-CONTAINING PROTEIN"/>
    <property type="match status" value="1"/>
</dbReference>
<keyword evidence="1 4" id="KW-0349">Heme</keyword>
<feature type="domain" description="Cytochrome c" evidence="6">
    <location>
        <begin position="172"/>
        <end position="272"/>
    </location>
</feature>
<dbReference type="SUPFAM" id="SSF52047">
    <property type="entry name" value="RNI-like"/>
    <property type="match status" value="1"/>
</dbReference>
<sequence>MSRFSRSISWLENLLFFWCGLTLILLIGGESLAVPAWLQVAGRLHPLILHFPIVLLIMAVVLLWLGEDQWEKMGRIILLIGANFAGITVVAGLILATEDYEGEALSWHKWLGVLSLGFSVLIYFFIKKLQNSLRLIGSLLAIMLLLTGHFGANLTHGEDFLLAPLLTKEVKTVALEDAEVFRDLVQPIFETKCISCHKEGKIKGELRMDHLEGIQKGGKSGPFILAGNPDQSLLIQRIHLPLENEEHMPPKNKLQLTDDELDILRFWVASGASFEQKVLELSQEEPLFQLASNRFSTEKAYTFEAADSDQIEKLNNFFRKVKPVFPGSPALEVAYFGSSTFDPNALSDLKKVKDQVVKINLNRMPLEEVDLSFLSDFQNLEEIQLNFTGITSAHLKGLSKIKSLRSLAVSGNPLGESGMEELKNLTQVKRLYLWQSGLSADAKNGLKKSLPNTQIDFGFDDQGIIYPLNPPKIDFEEVMFKEKAEVKLSHPIRTVEIRYTLDGSEPDSIRSPVYSQPIALTKTAQIRAKAFAQGWIGSEESKTLLFKEGLKPLSYKLANEPHNRYKAKGATSLFDGVKGKANHTSGDWLGFTDSPMEIEIFLENNQKPKSVELSLLLHEGAYIFPPESVEIWTGSAGKWSKVEIPAPIPPTKIEEVRFGLLAYSLPEGSIDQLRVRLKPIASLPKWHPGAGAKGWVFVDEIVLY</sequence>
<gene>
    <name evidence="7" type="ORF">CLV31_101401</name>
</gene>
<keyword evidence="2 4" id="KW-0479">Metal-binding</keyword>
<dbReference type="GO" id="GO:0009055">
    <property type="term" value="F:electron transfer activity"/>
    <property type="evidence" value="ECO:0007669"/>
    <property type="project" value="InterPro"/>
</dbReference>
<accession>A0A326RZV6</accession>
<keyword evidence="3 4" id="KW-0408">Iron</keyword>
<evidence type="ECO:0000313" key="8">
    <source>
        <dbReference type="Proteomes" id="UP000248917"/>
    </source>
</evidence>
<dbReference type="AlphaFoldDB" id="A0A326RZV6"/>